<dbReference type="Pfam" id="PF00593">
    <property type="entry name" value="TonB_dep_Rec_b-barrel"/>
    <property type="match status" value="1"/>
</dbReference>
<dbReference type="GO" id="GO:0009279">
    <property type="term" value="C:cell outer membrane"/>
    <property type="evidence" value="ECO:0007669"/>
    <property type="project" value="UniProtKB-SubCell"/>
</dbReference>
<evidence type="ECO:0000256" key="1">
    <source>
        <dbReference type="ARBA" id="ARBA00004571"/>
    </source>
</evidence>
<keyword evidence="11 12" id="KW-0998">Cell outer membrane</keyword>
<dbReference type="PROSITE" id="PS52016">
    <property type="entry name" value="TONB_DEPENDENT_REC_3"/>
    <property type="match status" value="1"/>
</dbReference>
<evidence type="ECO:0000259" key="15">
    <source>
        <dbReference type="Pfam" id="PF00593"/>
    </source>
</evidence>
<evidence type="ECO:0000256" key="11">
    <source>
        <dbReference type="ARBA" id="ARBA00023237"/>
    </source>
</evidence>
<evidence type="ECO:0000256" key="2">
    <source>
        <dbReference type="ARBA" id="ARBA00022448"/>
    </source>
</evidence>
<feature type="chain" id="PRO_5010158457" evidence="14">
    <location>
        <begin position="34"/>
        <end position="725"/>
    </location>
</feature>
<keyword evidence="2 12" id="KW-0813">Transport</keyword>
<keyword evidence="8" id="KW-0406">Ion transport</keyword>
<evidence type="ECO:0000256" key="4">
    <source>
        <dbReference type="ARBA" id="ARBA00022496"/>
    </source>
</evidence>
<dbReference type="InterPro" id="IPR037066">
    <property type="entry name" value="Plug_dom_sf"/>
</dbReference>
<accession>A0A1H6RIM1</accession>
<dbReference type="Gene3D" id="2.170.130.10">
    <property type="entry name" value="TonB-dependent receptor, plug domain"/>
    <property type="match status" value="1"/>
</dbReference>
<evidence type="ECO:0000256" key="5">
    <source>
        <dbReference type="ARBA" id="ARBA00022692"/>
    </source>
</evidence>
<evidence type="ECO:0000256" key="9">
    <source>
        <dbReference type="ARBA" id="ARBA00023077"/>
    </source>
</evidence>
<keyword evidence="10 12" id="KW-0472">Membrane</keyword>
<feature type="domain" description="TonB-dependent receptor plug" evidence="16">
    <location>
        <begin position="59"/>
        <end position="167"/>
    </location>
</feature>
<dbReference type="InterPro" id="IPR039426">
    <property type="entry name" value="TonB-dep_rcpt-like"/>
</dbReference>
<dbReference type="PANTHER" id="PTHR32552:SF68">
    <property type="entry name" value="FERRICHROME OUTER MEMBRANE TRANSPORTER_PHAGE RECEPTOR"/>
    <property type="match status" value="1"/>
</dbReference>
<dbReference type="PANTHER" id="PTHR32552">
    <property type="entry name" value="FERRICHROME IRON RECEPTOR-RELATED"/>
    <property type="match status" value="1"/>
</dbReference>
<gene>
    <name evidence="17" type="ORF">SAMN04488018_101288</name>
</gene>
<dbReference type="InterPro" id="IPR000531">
    <property type="entry name" value="Beta-barrel_TonB"/>
</dbReference>
<name>A0A1H6RIM1_9FLAO</name>
<feature type="domain" description="TonB-dependent receptor-like beta-barrel" evidence="15">
    <location>
        <begin position="256"/>
        <end position="685"/>
    </location>
</feature>
<evidence type="ECO:0000256" key="3">
    <source>
        <dbReference type="ARBA" id="ARBA00022452"/>
    </source>
</evidence>
<evidence type="ECO:0000256" key="10">
    <source>
        <dbReference type="ARBA" id="ARBA00023136"/>
    </source>
</evidence>
<dbReference type="SUPFAM" id="SSF56935">
    <property type="entry name" value="Porins"/>
    <property type="match status" value="1"/>
</dbReference>
<dbReference type="EMBL" id="FNYS01000001">
    <property type="protein sequence ID" value="SEI51435.1"/>
    <property type="molecule type" value="Genomic_DNA"/>
</dbReference>
<evidence type="ECO:0000313" key="17">
    <source>
        <dbReference type="EMBL" id="SEI51435.1"/>
    </source>
</evidence>
<sequence>MPLLFVDTFLRMKKTLLQSLVLTATCIGATAYAQDKQVKDSIQQSTLNEIVLSAVRVDEKTPIAYANLSKKDLGKRNLGQDIPTMMSYMTSVVTTTDAGNGIGYSSFRVRGSDATRVNVTLNGIPYNDGESQGSFWVNMPDFTSSVQNLQLQRGVGTSTNGSAAFGASLNLKTDDYSHDANGEISNSFGSYNTRKSTVKFSTGLINDKFEIAGRLSDMKSDGYIDRALSKMKSYYLQGVYVGETSLVKAVMFGGKQRTYQAWNGVSQADIDKYGRRYNPAGKYKDDQGNTQFYDNETDNYIQTHYQLHWSEKWSSAWSSNVSLHYTKGDGYYENYKTNQKFKTYGFNPIVVDGKEVNKTDLIRQKSLANHFYGMVFNTNYTADKISVIVGGGANKYEGDHFGNVLWTREPVKLTPNYEYYRDDAVKTDMNFYAKATWQFADKWSLYGDMQYRRVTYEANGIETGLVDDKFNFFNPKGGITYQVDDSNQLYFSYAKGNREPNRKDYEGEGKPKSESMDDYELGWRFKGNRATVNVNAYYMKYKNQLILTGEINDVGGMLRANSGDSYRAGIEIDANVRVLDKLYWAPSMTISANKNKNFMTTVDGQAVNLGTTNIAFSPDFIASNAITYLPVEGMSVSLLTKFVGEQYMANLDAKESKLDSYFINDLSATYEFPIKGWVRSVGVSVLANNIFNVKYMSNGYYDPEWGPSYYPQAEFNILAGLTIKF</sequence>
<evidence type="ECO:0000256" key="14">
    <source>
        <dbReference type="SAM" id="SignalP"/>
    </source>
</evidence>
<dbReference type="Gene3D" id="2.40.170.20">
    <property type="entry name" value="TonB-dependent receptor, beta-barrel domain"/>
    <property type="match status" value="1"/>
</dbReference>
<proteinExistence type="inferred from homology"/>
<protein>
    <submittedName>
        <fullName evidence="17">Iron complex outermembrane recepter protein</fullName>
    </submittedName>
</protein>
<dbReference type="Pfam" id="PF07715">
    <property type="entry name" value="Plug"/>
    <property type="match status" value="1"/>
</dbReference>
<dbReference type="Proteomes" id="UP000183077">
    <property type="component" value="Unassembled WGS sequence"/>
</dbReference>
<dbReference type="InterPro" id="IPR036942">
    <property type="entry name" value="Beta-barrel_TonB_sf"/>
</dbReference>
<dbReference type="GO" id="GO:0015344">
    <property type="term" value="F:siderophore uptake transmembrane transporter activity"/>
    <property type="evidence" value="ECO:0007669"/>
    <property type="project" value="TreeGrafter"/>
</dbReference>
<feature type="signal peptide" evidence="14">
    <location>
        <begin position="1"/>
        <end position="33"/>
    </location>
</feature>
<organism evidence="17 18">
    <name type="scientific">Myroides marinus</name>
    <dbReference type="NCBI Taxonomy" id="703342"/>
    <lineage>
        <taxon>Bacteria</taxon>
        <taxon>Pseudomonadati</taxon>
        <taxon>Bacteroidota</taxon>
        <taxon>Flavobacteriia</taxon>
        <taxon>Flavobacteriales</taxon>
        <taxon>Flavobacteriaceae</taxon>
        <taxon>Myroides</taxon>
    </lineage>
</organism>
<keyword evidence="9 13" id="KW-0798">TonB box</keyword>
<keyword evidence="4" id="KW-0410">Iron transport</keyword>
<reference evidence="17 18" key="1">
    <citation type="submission" date="2016-10" db="EMBL/GenBank/DDBJ databases">
        <authorList>
            <person name="de Groot N.N."/>
        </authorList>
    </citation>
    <scope>NUCLEOTIDE SEQUENCE [LARGE SCALE GENOMIC DNA]</scope>
    <source>
        <strain evidence="17 18">DSM 23048</strain>
    </source>
</reference>
<comment type="similarity">
    <text evidence="12 13">Belongs to the TonB-dependent receptor family.</text>
</comment>
<evidence type="ECO:0000256" key="8">
    <source>
        <dbReference type="ARBA" id="ARBA00023065"/>
    </source>
</evidence>
<keyword evidence="7" id="KW-0408">Iron</keyword>
<evidence type="ECO:0000259" key="16">
    <source>
        <dbReference type="Pfam" id="PF07715"/>
    </source>
</evidence>
<keyword evidence="6 14" id="KW-0732">Signal</keyword>
<evidence type="ECO:0000256" key="13">
    <source>
        <dbReference type="RuleBase" id="RU003357"/>
    </source>
</evidence>
<keyword evidence="5 12" id="KW-0812">Transmembrane</keyword>
<dbReference type="AlphaFoldDB" id="A0A1H6RIM1"/>
<comment type="subcellular location">
    <subcellularLocation>
        <location evidence="1 12">Cell outer membrane</location>
        <topology evidence="1 12">Multi-pass membrane protein</topology>
    </subcellularLocation>
</comment>
<evidence type="ECO:0000313" key="18">
    <source>
        <dbReference type="Proteomes" id="UP000183077"/>
    </source>
</evidence>
<evidence type="ECO:0000256" key="6">
    <source>
        <dbReference type="ARBA" id="ARBA00022729"/>
    </source>
</evidence>
<evidence type="ECO:0000256" key="7">
    <source>
        <dbReference type="ARBA" id="ARBA00023004"/>
    </source>
</evidence>
<keyword evidence="3 12" id="KW-1134">Transmembrane beta strand</keyword>
<dbReference type="InterPro" id="IPR012910">
    <property type="entry name" value="Plug_dom"/>
</dbReference>
<evidence type="ECO:0000256" key="12">
    <source>
        <dbReference type="PROSITE-ProRule" id="PRU01360"/>
    </source>
</evidence>